<proteinExistence type="predicted"/>
<dbReference type="SUPFAM" id="SSF52507">
    <property type="entry name" value="Homo-oligomeric flavin-containing Cys decarboxylases, HFCD"/>
    <property type="match status" value="1"/>
</dbReference>
<dbReference type="Gene3D" id="3.40.50.1950">
    <property type="entry name" value="Flavin prenyltransferase-like"/>
    <property type="match status" value="1"/>
</dbReference>
<name>A0A511D0Y1_9PSEU</name>
<reference evidence="1 2" key="1">
    <citation type="submission" date="2019-07" db="EMBL/GenBank/DDBJ databases">
        <title>Whole genome shotgun sequence of Pseudonocardia asaccharolytica NBRC 16224.</title>
        <authorList>
            <person name="Hosoyama A."/>
            <person name="Uohara A."/>
            <person name="Ohji S."/>
            <person name="Ichikawa N."/>
        </authorList>
    </citation>
    <scope>NUCLEOTIDE SEQUENCE [LARGE SCALE GENOMIC DNA]</scope>
    <source>
        <strain evidence="1 2">NBRC 16224</strain>
    </source>
</reference>
<organism evidence="1 2">
    <name type="scientific">Pseudonocardia asaccharolytica DSM 44247 = NBRC 16224</name>
    <dbReference type="NCBI Taxonomy" id="1123024"/>
    <lineage>
        <taxon>Bacteria</taxon>
        <taxon>Bacillati</taxon>
        <taxon>Actinomycetota</taxon>
        <taxon>Actinomycetes</taxon>
        <taxon>Pseudonocardiales</taxon>
        <taxon>Pseudonocardiaceae</taxon>
        <taxon>Pseudonocardia</taxon>
    </lineage>
</organism>
<keyword evidence="2" id="KW-1185">Reference proteome</keyword>
<accession>A0A511D0Y1</accession>
<dbReference type="InterPro" id="IPR036551">
    <property type="entry name" value="Flavin_trans-like"/>
</dbReference>
<dbReference type="STRING" id="1123024.GCA_000423625_01240"/>
<dbReference type="EMBL" id="BJVI01000019">
    <property type="protein sequence ID" value="GEL18347.1"/>
    <property type="molecule type" value="Genomic_DNA"/>
</dbReference>
<evidence type="ECO:0008006" key="3">
    <source>
        <dbReference type="Google" id="ProtNLM"/>
    </source>
</evidence>
<comment type="caution">
    <text evidence="1">The sequence shown here is derived from an EMBL/GenBank/DDBJ whole genome shotgun (WGS) entry which is preliminary data.</text>
</comment>
<dbReference type="AlphaFoldDB" id="A0A511D0Y1"/>
<sequence length="85" mass="8622">MDTSAAGVLCDALGAGVPIVAVPMVNDRLWGHPVWTTTLRTLAAAGVRLVDPRSGQVGDPTPVSSGTGPEVVAAFDPSWVIEAIG</sequence>
<dbReference type="Proteomes" id="UP000321328">
    <property type="component" value="Unassembled WGS sequence"/>
</dbReference>
<dbReference type="GO" id="GO:0003824">
    <property type="term" value="F:catalytic activity"/>
    <property type="evidence" value="ECO:0007669"/>
    <property type="project" value="InterPro"/>
</dbReference>
<evidence type="ECO:0000313" key="2">
    <source>
        <dbReference type="Proteomes" id="UP000321328"/>
    </source>
</evidence>
<protein>
    <recommendedName>
        <fullName evidence="3">Flavoprotein domain-containing protein</fullName>
    </recommendedName>
</protein>
<evidence type="ECO:0000313" key="1">
    <source>
        <dbReference type="EMBL" id="GEL18347.1"/>
    </source>
</evidence>
<gene>
    <name evidence="1" type="ORF">PA7_21840</name>
</gene>